<feature type="domain" description="RRM" evidence="3">
    <location>
        <begin position="309"/>
        <end position="383"/>
    </location>
</feature>
<evidence type="ECO:0000313" key="5">
    <source>
        <dbReference type="EMBL" id="KAK0516673.1"/>
    </source>
</evidence>
<dbReference type="GO" id="GO:0000398">
    <property type="term" value="P:mRNA splicing, via spliceosome"/>
    <property type="evidence" value="ECO:0007669"/>
    <property type="project" value="TreeGrafter"/>
</dbReference>
<dbReference type="CDD" id="cd00590">
    <property type="entry name" value="RRM_SF"/>
    <property type="match status" value="1"/>
</dbReference>
<dbReference type="Gene3D" id="3.30.70.330">
    <property type="match status" value="1"/>
</dbReference>
<feature type="compositionally biased region" description="Polar residues" evidence="2">
    <location>
        <begin position="135"/>
        <end position="153"/>
    </location>
</feature>
<dbReference type="CDD" id="cd21134">
    <property type="entry name" value="YTH"/>
    <property type="match status" value="1"/>
</dbReference>
<evidence type="ECO:0000313" key="6">
    <source>
        <dbReference type="Proteomes" id="UP001166286"/>
    </source>
</evidence>
<feature type="compositionally biased region" description="Low complexity" evidence="2">
    <location>
        <begin position="164"/>
        <end position="193"/>
    </location>
</feature>
<reference evidence="5" key="1">
    <citation type="submission" date="2023-03" db="EMBL/GenBank/DDBJ databases">
        <title>Complete genome of Cladonia borealis.</title>
        <authorList>
            <person name="Park H."/>
        </authorList>
    </citation>
    <scope>NUCLEOTIDE SEQUENCE</scope>
    <source>
        <strain evidence="5">ANT050790</strain>
    </source>
</reference>
<feature type="compositionally biased region" description="Low complexity" evidence="2">
    <location>
        <begin position="282"/>
        <end position="296"/>
    </location>
</feature>
<dbReference type="InterPro" id="IPR045168">
    <property type="entry name" value="YTH_prot"/>
</dbReference>
<organism evidence="5 6">
    <name type="scientific">Cladonia borealis</name>
    <dbReference type="NCBI Taxonomy" id="184061"/>
    <lineage>
        <taxon>Eukaryota</taxon>
        <taxon>Fungi</taxon>
        <taxon>Dikarya</taxon>
        <taxon>Ascomycota</taxon>
        <taxon>Pezizomycotina</taxon>
        <taxon>Lecanoromycetes</taxon>
        <taxon>OSLEUM clade</taxon>
        <taxon>Lecanoromycetidae</taxon>
        <taxon>Lecanorales</taxon>
        <taxon>Lecanorineae</taxon>
        <taxon>Cladoniaceae</taxon>
        <taxon>Cladonia</taxon>
    </lineage>
</organism>
<comment type="caution">
    <text evidence="5">The sequence shown here is derived from an EMBL/GenBank/DDBJ whole genome shotgun (WGS) entry which is preliminary data.</text>
</comment>
<dbReference type="PROSITE" id="PS50882">
    <property type="entry name" value="YTH"/>
    <property type="match status" value="1"/>
</dbReference>
<dbReference type="GO" id="GO:0000381">
    <property type="term" value="P:regulation of alternative mRNA splicing, via spliceosome"/>
    <property type="evidence" value="ECO:0007669"/>
    <property type="project" value="TreeGrafter"/>
</dbReference>
<feature type="region of interest" description="Disordered" evidence="2">
    <location>
        <begin position="277"/>
        <end position="310"/>
    </location>
</feature>
<dbReference type="SMART" id="SM00360">
    <property type="entry name" value="RRM"/>
    <property type="match status" value="1"/>
</dbReference>
<proteinExistence type="predicted"/>
<feature type="compositionally biased region" description="Polar residues" evidence="2">
    <location>
        <begin position="54"/>
        <end position="71"/>
    </location>
</feature>
<dbReference type="AlphaFoldDB" id="A0AA39V532"/>
<dbReference type="InterPro" id="IPR000504">
    <property type="entry name" value="RRM_dom"/>
</dbReference>
<dbReference type="PANTHER" id="PTHR12357">
    <property type="entry name" value="YTH YT521-B HOMOLOGY DOMAIN-CONTAINING"/>
    <property type="match status" value="1"/>
</dbReference>
<evidence type="ECO:0008006" key="7">
    <source>
        <dbReference type="Google" id="ProtNLM"/>
    </source>
</evidence>
<dbReference type="Pfam" id="PF04146">
    <property type="entry name" value="YTH"/>
    <property type="match status" value="1"/>
</dbReference>
<dbReference type="SUPFAM" id="SSF54928">
    <property type="entry name" value="RNA-binding domain, RBD"/>
    <property type="match status" value="1"/>
</dbReference>
<dbReference type="GO" id="GO:0005654">
    <property type="term" value="C:nucleoplasm"/>
    <property type="evidence" value="ECO:0007669"/>
    <property type="project" value="TreeGrafter"/>
</dbReference>
<feature type="compositionally biased region" description="Low complexity" evidence="2">
    <location>
        <begin position="214"/>
        <end position="225"/>
    </location>
</feature>
<dbReference type="InterPro" id="IPR035979">
    <property type="entry name" value="RBD_domain_sf"/>
</dbReference>
<evidence type="ECO:0000256" key="2">
    <source>
        <dbReference type="SAM" id="MobiDB-lite"/>
    </source>
</evidence>
<dbReference type="Gene3D" id="3.10.590.10">
    <property type="entry name" value="ph1033 like domains"/>
    <property type="match status" value="1"/>
</dbReference>
<feature type="compositionally biased region" description="Low complexity" evidence="2">
    <location>
        <begin position="72"/>
        <end position="85"/>
    </location>
</feature>
<feature type="domain" description="YTH" evidence="4">
    <location>
        <begin position="443"/>
        <end position="656"/>
    </location>
</feature>
<dbReference type="PROSITE" id="PS50102">
    <property type="entry name" value="RRM"/>
    <property type="match status" value="1"/>
</dbReference>
<keyword evidence="6" id="KW-1185">Reference proteome</keyword>
<protein>
    <recommendedName>
        <fullName evidence="7">YT521-B-like splicing factor</fullName>
    </recommendedName>
</protein>
<evidence type="ECO:0000256" key="1">
    <source>
        <dbReference type="PROSITE-ProRule" id="PRU00176"/>
    </source>
</evidence>
<feature type="region of interest" description="Disordered" evidence="2">
    <location>
        <begin position="24"/>
        <end position="197"/>
    </location>
</feature>
<dbReference type="Proteomes" id="UP001166286">
    <property type="component" value="Unassembled WGS sequence"/>
</dbReference>
<feature type="region of interest" description="Disordered" evidence="2">
    <location>
        <begin position="214"/>
        <end position="241"/>
    </location>
</feature>
<gene>
    <name evidence="5" type="ORF">JMJ35_001276</name>
</gene>
<dbReference type="InterPro" id="IPR012677">
    <property type="entry name" value="Nucleotide-bd_a/b_plait_sf"/>
</dbReference>
<accession>A0AA39V532</accession>
<dbReference type="InterPro" id="IPR007275">
    <property type="entry name" value="YTH_domain"/>
</dbReference>
<dbReference type="PANTHER" id="PTHR12357:SF3">
    <property type="entry name" value="YTH DOMAIN-CONTAINING PROTEIN 1"/>
    <property type="match status" value="1"/>
</dbReference>
<dbReference type="InterPro" id="IPR057720">
    <property type="entry name" value="RRM_YTH1"/>
</dbReference>
<sequence>MRLMWVQQWAVLPVIVEDREMLEDNGQGGRLPPGGQDPSARARLSEREGPFQPPNASTGNAQYDFHSQATTPQQQMPGGQPFNMPAHQSAGYQLGRGQSPSAFSMSGMAGALPDYQSSTPSQMSHHDQQRFVAGTPTNVSPFQSQQYQGQSPINPAAYPIHPPQYSSTYQQLYSQIQPSPQSQSAGPSPIQSSYPGSAYYSPQQQPYMFYQGQYGQQGQSQHGAYSGAFGPGSNQAPGQQAGEISAVSGRVMHGGYSPSTAIPYPYGTSGPYLRPGILPVASRGSSNSSTGSIPSTPRGPPRKPKQSGHALWVGNLPSGTVVSDLKDHFSKDATKDIESVFLISKSNCAFVNYRSEAACAAAMNRFHDSRFQGVRLVCRLRRSSASSATPGAPTGPAALMPTTAYSQTAFEAITQNREVSSKASEEAAAESARSGDPNIKVKDKYFVMKSLTVEDMELSIRNSIWATQSHNEDALNKAYNTAENVYLIFSANKSGEYFGYARMASPITDEAAAGLDWAPRGEAVIDDPDVPRSIPTPATEFAPKGRIIDDSARGTIFWEADPEDEDLAPIIDHEVDDSEDVIKAEEKAEEQDEAAVSGDAQSFGKPFKIEWLSTNRLPFYRTRGLRNPWNANREVKIARDGTELETSVGRRLVQMFQKVTQEGPQPPVGWVPGRPF</sequence>
<dbReference type="GO" id="GO:0003729">
    <property type="term" value="F:mRNA binding"/>
    <property type="evidence" value="ECO:0007669"/>
    <property type="project" value="TreeGrafter"/>
</dbReference>
<name>A0AA39V532_9LECA</name>
<dbReference type="GO" id="GO:1990247">
    <property type="term" value="F:N6-methyladenosine-containing RNA reader activity"/>
    <property type="evidence" value="ECO:0007669"/>
    <property type="project" value="TreeGrafter"/>
</dbReference>
<evidence type="ECO:0000259" key="3">
    <source>
        <dbReference type="PROSITE" id="PS50102"/>
    </source>
</evidence>
<evidence type="ECO:0000259" key="4">
    <source>
        <dbReference type="PROSITE" id="PS50882"/>
    </source>
</evidence>
<dbReference type="EMBL" id="JAFEKC020000002">
    <property type="protein sequence ID" value="KAK0516673.1"/>
    <property type="molecule type" value="Genomic_DNA"/>
</dbReference>
<dbReference type="Pfam" id="PF25701">
    <property type="entry name" value="RRM_YTH1"/>
    <property type="match status" value="1"/>
</dbReference>
<keyword evidence="1" id="KW-0694">RNA-binding</keyword>